<evidence type="ECO:0000256" key="1">
    <source>
        <dbReference type="ARBA" id="ARBA00005964"/>
    </source>
</evidence>
<protein>
    <recommendedName>
        <fullName evidence="4">Carboxylic ester hydrolase</fullName>
        <ecNumber evidence="4">3.1.1.-</ecNumber>
    </recommendedName>
</protein>
<dbReference type="AlphaFoldDB" id="E8NCK5"/>
<dbReference type="GO" id="GO:0019695">
    <property type="term" value="P:choline metabolic process"/>
    <property type="evidence" value="ECO:0007669"/>
    <property type="project" value="TreeGrafter"/>
</dbReference>
<organism evidence="6 7">
    <name type="scientific">Microbacterium testaceum (strain StLB037)</name>
    <dbReference type="NCBI Taxonomy" id="979556"/>
    <lineage>
        <taxon>Bacteria</taxon>
        <taxon>Bacillati</taxon>
        <taxon>Actinomycetota</taxon>
        <taxon>Actinomycetes</taxon>
        <taxon>Micrococcales</taxon>
        <taxon>Microbacteriaceae</taxon>
        <taxon>Microbacterium</taxon>
    </lineage>
</organism>
<dbReference type="Gene3D" id="3.40.50.1820">
    <property type="entry name" value="alpha/beta hydrolase"/>
    <property type="match status" value="1"/>
</dbReference>
<keyword evidence="3" id="KW-1015">Disulfide bond</keyword>
<dbReference type="KEGG" id="mts:MTES_1910"/>
<dbReference type="ESTHER" id="micts-e8nck5">
    <property type="family name" value="Carb_B_Bacteria"/>
</dbReference>
<accession>E8NCK5</accession>
<evidence type="ECO:0000256" key="3">
    <source>
        <dbReference type="ARBA" id="ARBA00023157"/>
    </source>
</evidence>
<name>E8NCK5_MICTS</name>
<dbReference type="STRING" id="979556.MTES_1910"/>
<dbReference type="PANTHER" id="PTHR43918:SF4">
    <property type="entry name" value="CARBOXYLIC ESTER HYDROLASE"/>
    <property type="match status" value="1"/>
</dbReference>
<dbReference type="InterPro" id="IPR000997">
    <property type="entry name" value="Cholinesterase"/>
</dbReference>
<keyword evidence="2 4" id="KW-0378">Hydrolase</keyword>
<evidence type="ECO:0000313" key="7">
    <source>
        <dbReference type="Proteomes" id="UP000008975"/>
    </source>
</evidence>
<dbReference type="InterPro" id="IPR019826">
    <property type="entry name" value="Carboxylesterase_B_AS"/>
</dbReference>
<dbReference type="InterPro" id="IPR050654">
    <property type="entry name" value="AChE-related_enzymes"/>
</dbReference>
<dbReference type="GO" id="GO:0005615">
    <property type="term" value="C:extracellular space"/>
    <property type="evidence" value="ECO:0007669"/>
    <property type="project" value="TreeGrafter"/>
</dbReference>
<evidence type="ECO:0000259" key="5">
    <source>
        <dbReference type="Pfam" id="PF00135"/>
    </source>
</evidence>
<dbReference type="EMBL" id="AP012052">
    <property type="protein sequence ID" value="BAJ74874.1"/>
    <property type="molecule type" value="Genomic_DNA"/>
</dbReference>
<dbReference type="Proteomes" id="UP000008975">
    <property type="component" value="Chromosome"/>
</dbReference>
<dbReference type="eggNOG" id="COG2272">
    <property type="taxonomic scope" value="Bacteria"/>
</dbReference>
<evidence type="ECO:0000256" key="2">
    <source>
        <dbReference type="ARBA" id="ARBA00022801"/>
    </source>
</evidence>
<dbReference type="OrthoDB" id="3199405at2"/>
<dbReference type="GO" id="GO:0003990">
    <property type="term" value="F:acetylcholinesterase activity"/>
    <property type="evidence" value="ECO:0007669"/>
    <property type="project" value="TreeGrafter"/>
</dbReference>
<sequence>MSAEIDAWLGVRFATLAHPFAAPAPTDPVAPASPGGEFGPAPIQPPVPGFHLPGGQSAIDCLTLNVWAPRGVEAAPVAVWLFGGGFEMGTASTPYFDGASLAAAAQSVVVTLNYRVGAFGFGTFAQRGGELSAAHDLGLQDVCAALRWIDAAAPSFGGDPARVTLIGQSAGAFLAAAAAVAPGVPRPRALACFSGGASRVIAADDAARFGEAILDRLDAQHLIDLDPETVLAAQAAVAPRDLGVRNGVRPVGFGVAIDEGTPDAVVPRHPLDAVRAGALRDTFVLAAAGTDEMEGFGPGSVPDLDGPLADAIESLTGDAPRRVLDAYGEGDATATWRRLLGDYIYRLPAARLVATQHAAGGGAAYLEVGREGDTPGGHGAELDGIFARGDDARSRAVQETLVALIREGRLDGGELGAALVAGTVPAASLSPDDLVTIWQGVDRP</sequence>
<dbReference type="Pfam" id="PF00135">
    <property type="entry name" value="COesterase"/>
    <property type="match status" value="1"/>
</dbReference>
<dbReference type="PANTHER" id="PTHR43918">
    <property type="entry name" value="ACETYLCHOLINESTERASE"/>
    <property type="match status" value="1"/>
</dbReference>
<gene>
    <name evidence="6" type="ordered locus">MTES_1910</name>
</gene>
<evidence type="ECO:0000256" key="4">
    <source>
        <dbReference type="RuleBase" id="RU361235"/>
    </source>
</evidence>
<dbReference type="RefSeq" id="WP_013584999.1">
    <property type="nucleotide sequence ID" value="NC_015125.1"/>
</dbReference>
<dbReference type="InterPro" id="IPR002018">
    <property type="entry name" value="CarbesteraseB"/>
</dbReference>
<dbReference type="InterPro" id="IPR029058">
    <property type="entry name" value="AB_hydrolase_fold"/>
</dbReference>
<comment type="similarity">
    <text evidence="1 4">Belongs to the type-B carboxylesterase/lipase family.</text>
</comment>
<evidence type="ECO:0000313" key="6">
    <source>
        <dbReference type="EMBL" id="BAJ74874.1"/>
    </source>
</evidence>
<proteinExistence type="inferred from homology"/>
<dbReference type="PRINTS" id="PR00878">
    <property type="entry name" value="CHOLNESTRASE"/>
</dbReference>
<dbReference type="EC" id="3.1.1.-" evidence="4"/>
<dbReference type="GO" id="GO:0005886">
    <property type="term" value="C:plasma membrane"/>
    <property type="evidence" value="ECO:0007669"/>
    <property type="project" value="TreeGrafter"/>
</dbReference>
<dbReference type="HOGENOM" id="CLU_006586_16_4_11"/>
<feature type="domain" description="Carboxylesterase type B" evidence="5">
    <location>
        <begin position="4"/>
        <end position="185"/>
    </location>
</feature>
<reference key="2">
    <citation type="submission" date="2011-02" db="EMBL/GenBank/DDBJ databases">
        <title>Genome sequence of Microbacterium testaceum StLB037.</title>
        <authorList>
            <person name="Morohoshi T."/>
            <person name="Wang W.Z."/>
            <person name="Someya N."/>
            <person name="Ikeda T."/>
        </authorList>
    </citation>
    <scope>NUCLEOTIDE SEQUENCE</scope>
    <source>
        <strain>StLB037</strain>
    </source>
</reference>
<dbReference type="GO" id="GO:0006581">
    <property type="term" value="P:acetylcholine catabolic process"/>
    <property type="evidence" value="ECO:0007669"/>
    <property type="project" value="TreeGrafter"/>
</dbReference>
<reference evidence="6 7" key="1">
    <citation type="journal article" date="2011" name="J. Bacteriol.">
        <title>Genome sequence of Microbacterium testaceum StLB037, an N-acylhomoserine lactone-degrading bacterium isolated from potato leaves.</title>
        <authorList>
            <person name="Morohoshi T."/>
            <person name="Wang W.-Z."/>
            <person name="Someya N."/>
            <person name="Ikeda T."/>
        </authorList>
    </citation>
    <scope>NUCLEOTIDE SEQUENCE [LARGE SCALE GENOMIC DNA]</scope>
    <source>
        <strain evidence="6 7">StLB037</strain>
    </source>
</reference>
<dbReference type="PROSITE" id="PS00122">
    <property type="entry name" value="CARBOXYLESTERASE_B_1"/>
    <property type="match status" value="1"/>
</dbReference>
<dbReference type="SUPFAM" id="SSF53474">
    <property type="entry name" value="alpha/beta-Hydrolases"/>
    <property type="match status" value="1"/>
</dbReference>